<gene>
    <name evidence="1" type="ORF">H4317_09505</name>
</gene>
<accession>A0A7G7WCB2</accession>
<name>A0A7G7WCB2_9BACT</name>
<dbReference type="Proteomes" id="UP000515489">
    <property type="component" value="Chromosome"/>
</dbReference>
<dbReference type="RefSeq" id="WP_185889879.1">
    <property type="nucleotide sequence ID" value="NZ_CP060202.1"/>
</dbReference>
<keyword evidence="2" id="KW-1185">Reference proteome</keyword>
<organism evidence="1 2">
    <name type="scientific">Hymenobacter sediminicola</name>
    <dbReference type="NCBI Taxonomy" id="2761579"/>
    <lineage>
        <taxon>Bacteria</taxon>
        <taxon>Pseudomonadati</taxon>
        <taxon>Bacteroidota</taxon>
        <taxon>Cytophagia</taxon>
        <taxon>Cytophagales</taxon>
        <taxon>Hymenobacteraceae</taxon>
        <taxon>Hymenobacter</taxon>
    </lineage>
</organism>
<evidence type="ECO:0000313" key="2">
    <source>
        <dbReference type="Proteomes" id="UP000515489"/>
    </source>
</evidence>
<reference evidence="1 2" key="1">
    <citation type="submission" date="2020-08" db="EMBL/GenBank/DDBJ databases">
        <title>Hymenobacter sp. S2-20-2 genome sequencing.</title>
        <authorList>
            <person name="Jin L."/>
        </authorList>
    </citation>
    <scope>NUCLEOTIDE SEQUENCE [LARGE SCALE GENOMIC DNA]</scope>
    <source>
        <strain evidence="1 2">S2-20-2</strain>
    </source>
</reference>
<evidence type="ECO:0000313" key="1">
    <source>
        <dbReference type="EMBL" id="QNH64005.1"/>
    </source>
</evidence>
<dbReference type="AlphaFoldDB" id="A0A7G7WCB2"/>
<sequence>MASILTPVPTATLTVRRWLVPALLAVGLASCKNEVEKVEPIDTSYYPVQVGDFRIYEVTDTTWLRNVKTIARYQFREQVTEQYTDAAGRTAFRVVRSKRSTPADAWLSDSVLAVSPSATNVLVTRNNRRTVELVYPVRTGYFWNLNAFNELNPIEKSDIHFKQVGEPFTTTNAAGQSVTYPKTVTTALRETDAEEGGEYINLYYYYRNRQVYAPGVGPVYRSRRRFIYCEDGSCGGRLPSPDYIHSGSARTEILLQSGR</sequence>
<protein>
    <submittedName>
        <fullName evidence="1">Uncharacterized protein</fullName>
    </submittedName>
</protein>
<dbReference type="KEGG" id="hsk:H4317_09505"/>
<dbReference type="EMBL" id="CP060202">
    <property type="protein sequence ID" value="QNH64005.1"/>
    <property type="molecule type" value="Genomic_DNA"/>
</dbReference>
<proteinExistence type="predicted"/>